<dbReference type="Pfam" id="PF13399">
    <property type="entry name" value="LytR_C"/>
    <property type="match status" value="1"/>
</dbReference>
<keyword evidence="2" id="KW-0472">Membrane</keyword>
<name>A0ABY6G3I2_9MICO</name>
<feature type="region of interest" description="Disordered" evidence="1">
    <location>
        <begin position="69"/>
        <end position="105"/>
    </location>
</feature>
<proteinExistence type="predicted"/>
<dbReference type="Gene3D" id="3.30.70.2390">
    <property type="match status" value="1"/>
</dbReference>
<dbReference type="EMBL" id="CP107020">
    <property type="protein sequence ID" value="UYG17203.1"/>
    <property type="molecule type" value="Genomic_DNA"/>
</dbReference>
<keyword evidence="5" id="KW-1185">Reference proteome</keyword>
<gene>
    <name evidence="4" type="ORF">BRM3_01845</name>
</gene>
<keyword evidence="2" id="KW-0812">Transmembrane</keyword>
<keyword evidence="2" id="KW-1133">Transmembrane helix</keyword>
<evidence type="ECO:0000313" key="4">
    <source>
        <dbReference type="EMBL" id="UYG17203.1"/>
    </source>
</evidence>
<dbReference type="Proteomes" id="UP001164305">
    <property type="component" value="Chromosome"/>
</dbReference>
<feature type="domain" description="LytR/CpsA/Psr regulator C-terminal" evidence="3">
    <location>
        <begin position="105"/>
        <end position="182"/>
    </location>
</feature>
<organism evidence="4 5">
    <name type="scientific">Brachybacterium huguangmaarense</name>
    <dbReference type="NCBI Taxonomy" id="1652028"/>
    <lineage>
        <taxon>Bacteria</taxon>
        <taxon>Bacillati</taxon>
        <taxon>Actinomycetota</taxon>
        <taxon>Actinomycetes</taxon>
        <taxon>Micrococcales</taxon>
        <taxon>Dermabacteraceae</taxon>
        <taxon>Brachybacterium</taxon>
    </lineage>
</organism>
<evidence type="ECO:0000256" key="2">
    <source>
        <dbReference type="SAM" id="Phobius"/>
    </source>
</evidence>
<accession>A0ABY6G3I2</accession>
<sequence>MADPHPDYPYAPDQFDREAETTSFHGAHRAEESFWRQNLLYVIIIAAAVLTLLVLLFVIGGMGRDNGGDAPAATSTASAPVEQQSPGASDGGGASTPAQEVSRDTPVLVVNAGGQNGMAGEWRDELTSKGWTKVDISTADSRQEQAVVFYRDEADAASANQLAQEVGLDGAQQSDEYDARITFVAVESPQD</sequence>
<evidence type="ECO:0000259" key="3">
    <source>
        <dbReference type="Pfam" id="PF13399"/>
    </source>
</evidence>
<feature type="compositionally biased region" description="Low complexity" evidence="1">
    <location>
        <begin position="70"/>
        <end position="80"/>
    </location>
</feature>
<evidence type="ECO:0000313" key="5">
    <source>
        <dbReference type="Proteomes" id="UP001164305"/>
    </source>
</evidence>
<dbReference type="InterPro" id="IPR027381">
    <property type="entry name" value="LytR/CpsA/Psr_C"/>
</dbReference>
<evidence type="ECO:0000256" key="1">
    <source>
        <dbReference type="SAM" id="MobiDB-lite"/>
    </source>
</evidence>
<feature type="transmembrane region" description="Helical" evidence="2">
    <location>
        <begin position="39"/>
        <end position="59"/>
    </location>
</feature>
<reference evidence="4" key="1">
    <citation type="submission" date="2022-10" db="EMBL/GenBank/DDBJ databases">
        <title>Whole-Genome Sequencing of Brachybacterium huguangmaarense BRM-3, Isolated from Betula schmidtii.</title>
        <authorList>
            <person name="Haam D."/>
        </authorList>
    </citation>
    <scope>NUCLEOTIDE SEQUENCE</scope>
    <source>
        <strain evidence="4">BRM-3</strain>
    </source>
</reference>
<protein>
    <submittedName>
        <fullName evidence="4">LytR C-terminal domain-containing protein</fullName>
    </submittedName>
</protein>